<dbReference type="InterPro" id="IPR015421">
    <property type="entry name" value="PyrdxlP-dep_Trfase_major"/>
</dbReference>
<dbReference type="InterPro" id="IPR015422">
    <property type="entry name" value="PyrdxlP-dep_Trfase_small"/>
</dbReference>
<evidence type="ECO:0000259" key="1">
    <source>
        <dbReference type="Pfam" id="PF00155"/>
    </source>
</evidence>
<dbReference type="PANTHER" id="PTHR43510">
    <property type="entry name" value="AMINOTRANSFERASE FUNCTION, HYPOTHETICAL (EUROFUNG)"/>
    <property type="match status" value="1"/>
</dbReference>
<reference evidence="2 3" key="1">
    <citation type="submission" date="2018-06" db="EMBL/GenBank/DDBJ databases">
        <authorList>
            <consortium name="Pathogen Informatics"/>
            <person name="Doyle S."/>
        </authorList>
    </citation>
    <scope>NUCLEOTIDE SEQUENCE [LARGE SCALE GENOMIC DNA]</scope>
    <source>
        <strain evidence="2 3">NCTC13315</strain>
    </source>
</reference>
<dbReference type="Proteomes" id="UP000254968">
    <property type="component" value="Unassembled WGS sequence"/>
</dbReference>
<dbReference type="GO" id="GO:0030170">
    <property type="term" value="F:pyridoxal phosphate binding"/>
    <property type="evidence" value="ECO:0007669"/>
    <property type="project" value="InterPro"/>
</dbReference>
<keyword evidence="2" id="KW-0808">Transferase</keyword>
<dbReference type="OrthoDB" id="9803354at2"/>
<gene>
    <name evidence="2" type="primary">aspC</name>
    <name evidence="2" type="ORF">NCTC13315_01049</name>
</gene>
<dbReference type="SUPFAM" id="SSF53383">
    <property type="entry name" value="PLP-dependent transferases"/>
    <property type="match status" value="1"/>
</dbReference>
<evidence type="ECO:0000313" key="2">
    <source>
        <dbReference type="EMBL" id="STX28519.1"/>
    </source>
</evidence>
<dbReference type="InterPro" id="IPR015424">
    <property type="entry name" value="PyrdxlP-dep_Trfase"/>
</dbReference>
<proteinExistence type="predicted"/>
<accession>A0A378I024</accession>
<keyword evidence="2" id="KW-0032">Aminotransferase</keyword>
<dbReference type="Gene3D" id="3.90.1150.10">
    <property type="entry name" value="Aspartate Aminotransferase, domain 1"/>
    <property type="match status" value="1"/>
</dbReference>
<keyword evidence="3" id="KW-1185">Reference proteome</keyword>
<dbReference type="Gene3D" id="3.40.640.10">
    <property type="entry name" value="Type I PLP-dependent aspartate aminotransferase-like (Major domain)"/>
    <property type="match status" value="1"/>
</dbReference>
<dbReference type="Pfam" id="PF00155">
    <property type="entry name" value="Aminotran_1_2"/>
    <property type="match status" value="1"/>
</dbReference>
<organism evidence="2 3">
    <name type="scientific">Legionella beliardensis</name>
    <dbReference type="NCBI Taxonomy" id="91822"/>
    <lineage>
        <taxon>Bacteria</taxon>
        <taxon>Pseudomonadati</taxon>
        <taxon>Pseudomonadota</taxon>
        <taxon>Gammaproteobacteria</taxon>
        <taxon>Legionellales</taxon>
        <taxon>Legionellaceae</taxon>
        <taxon>Legionella</taxon>
    </lineage>
</organism>
<name>A0A378I024_9GAMM</name>
<dbReference type="InterPro" id="IPR004839">
    <property type="entry name" value="Aminotransferase_I/II_large"/>
</dbReference>
<protein>
    <submittedName>
        <fullName evidence="2">Aspartate aminotransferase</fullName>
        <ecNumber evidence="2">2.6.1.1</ecNumber>
    </submittedName>
</protein>
<dbReference type="AlphaFoldDB" id="A0A378I024"/>
<dbReference type="RefSeq" id="WP_115302259.1">
    <property type="nucleotide sequence ID" value="NZ_CAAAHO010000001.1"/>
</dbReference>
<evidence type="ECO:0000313" key="3">
    <source>
        <dbReference type="Proteomes" id="UP000254968"/>
    </source>
</evidence>
<feature type="domain" description="Aminotransferase class I/classII large" evidence="1">
    <location>
        <begin position="20"/>
        <end position="358"/>
    </location>
</feature>
<dbReference type="PANTHER" id="PTHR43510:SF1">
    <property type="entry name" value="AMINOTRANSFERASE FUNCTION, HYPOTHETICAL (EUROFUNG)"/>
    <property type="match status" value="1"/>
</dbReference>
<dbReference type="GO" id="GO:0004069">
    <property type="term" value="F:L-aspartate:2-oxoglutarate aminotransferase activity"/>
    <property type="evidence" value="ECO:0007669"/>
    <property type="project" value="UniProtKB-EC"/>
</dbReference>
<dbReference type="CDD" id="cd00609">
    <property type="entry name" value="AAT_like"/>
    <property type="match status" value="1"/>
</dbReference>
<sequence>MELSLLYQWLDTYAKVPYNLGESDVASLKIEDVLDSDKKIQDFLHIDFEHNDTRGSLQLRNEISKLYQQISAENVLVTTGMIEAILLYFSTRFTPGANVIVTVPVFHSLYDVPQSIGFEVRKVAISADMQFRLPISEIKNNLDKNTQAILINTPHNPTGVTYSQQEFEELLTITEAYQCDIVVDEHYRLLPHNDTDTVPSFINYSPRVIGLGSIGKCYGCVGLRVGWMVAQKELLDRCLAFKCLTTHSLFKGADYLAYEIIKNHTVLTKKYKQWILINKKLFKQYQEHYSQYIDWIEPNAGTIAFPKLKFTNDSYGFAEKLVTQTGVSVLPGECFNLPGFFRMRLGVEPAHFKIAMEKFFKFLDEVI</sequence>
<dbReference type="EC" id="2.6.1.1" evidence="2"/>
<dbReference type="EMBL" id="UGNV01000001">
    <property type="protein sequence ID" value="STX28519.1"/>
    <property type="molecule type" value="Genomic_DNA"/>
</dbReference>